<reference evidence="2 3" key="1">
    <citation type="journal article" date="2011" name="Proc. Natl. Acad. Sci. U.S.A.">
        <title>Evolutionary erosion of yeast sex chromosomes by mating-type switching accidents.</title>
        <authorList>
            <person name="Gordon J.L."/>
            <person name="Armisen D."/>
            <person name="Proux-Wera E."/>
            <person name="Oheigeartaigh S.S."/>
            <person name="Byrne K.P."/>
            <person name="Wolfe K.H."/>
        </authorList>
    </citation>
    <scope>NUCLEOTIDE SEQUENCE [LARGE SCALE GENOMIC DNA]</scope>
    <source>
        <strain evidence="3">ATCC 24235 / CBS 4417 / NBRC 1672 / NRRL Y-8282 / UCD 70-5</strain>
    </source>
</reference>
<feature type="transmembrane region" description="Helical" evidence="1">
    <location>
        <begin position="144"/>
        <end position="160"/>
    </location>
</feature>
<dbReference type="EMBL" id="HE612857">
    <property type="protein sequence ID" value="CCE61684.1"/>
    <property type="molecule type" value="Genomic_DNA"/>
</dbReference>
<keyword evidence="3" id="KW-1185">Reference proteome</keyword>
<gene>
    <name evidence="2" type="primary">TPHA0B00120</name>
    <name evidence="2" type="ordered locus">TPHA_0B00120</name>
</gene>
<dbReference type="GeneID" id="11535103"/>
<evidence type="ECO:0000313" key="2">
    <source>
        <dbReference type="EMBL" id="CCE61684.1"/>
    </source>
</evidence>
<dbReference type="RefSeq" id="XP_003684118.1">
    <property type="nucleotide sequence ID" value="XM_003684070.1"/>
</dbReference>
<name>G8BQ87_TETPH</name>
<evidence type="ECO:0000256" key="1">
    <source>
        <dbReference type="SAM" id="Phobius"/>
    </source>
</evidence>
<protein>
    <submittedName>
        <fullName evidence="2">Uncharacterized protein</fullName>
    </submittedName>
</protein>
<dbReference type="Proteomes" id="UP000005666">
    <property type="component" value="Chromosome 2"/>
</dbReference>
<evidence type="ECO:0000313" key="3">
    <source>
        <dbReference type="Proteomes" id="UP000005666"/>
    </source>
</evidence>
<dbReference type="HOGENOM" id="CLU_1644862_0_0_1"/>
<dbReference type="KEGG" id="tpf:TPHA_0B00120"/>
<keyword evidence="1" id="KW-0472">Membrane</keyword>
<feature type="transmembrane region" description="Helical" evidence="1">
    <location>
        <begin position="21"/>
        <end position="39"/>
    </location>
</feature>
<dbReference type="AlphaFoldDB" id="G8BQ87"/>
<proteinExistence type="predicted"/>
<keyword evidence="1" id="KW-0812">Transmembrane</keyword>
<sequence length="161" mass="18326">MVDKKIRNKKSRYHKMKLSNIFGILVTLLVCVSGSFPYYDQFALTTTSCLYQYFDVEDPVKYKIAWWGSFLASPGGPIRWIEKMQDTCDACKADHKDPENTDCEDGIFDLVTGAIQNVVTGTMGWNSGLRLNNALFDGHLNKRNFVLLAAVLIVWVAYIWD</sequence>
<organism evidence="2 3">
    <name type="scientific">Tetrapisispora phaffii (strain ATCC 24235 / CBS 4417 / NBRC 1672 / NRRL Y-8282 / UCD 70-5)</name>
    <name type="common">Yeast</name>
    <name type="synonym">Fabospora phaffii</name>
    <dbReference type="NCBI Taxonomy" id="1071381"/>
    <lineage>
        <taxon>Eukaryota</taxon>
        <taxon>Fungi</taxon>
        <taxon>Dikarya</taxon>
        <taxon>Ascomycota</taxon>
        <taxon>Saccharomycotina</taxon>
        <taxon>Saccharomycetes</taxon>
        <taxon>Saccharomycetales</taxon>
        <taxon>Saccharomycetaceae</taxon>
        <taxon>Tetrapisispora</taxon>
    </lineage>
</organism>
<accession>G8BQ87</accession>
<keyword evidence="1" id="KW-1133">Transmembrane helix</keyword>
<dbReference type="OrthoDB" id="4068483at2759"/>